<evidence type="ECO:0000256" key="7">
    <source>
        <dbReference type="ARBA" id="ARBA00022833"/>
    </source>
</evidence>
<dbReference type="FunFam" id="3.40.630.10:FF:000019">
    <property type="entry name" value="Aminoacylase 1"/>
    <property type="match status" value="1"/>
</dbReference>
<dbReference type="PANTHER" id="PTHR45892">
    <property type="entry name" value="AMINOACYLASE-1"/>
    <property type="match status" value="1"/>
</dbReference>
<dbReference type="Proteomes" id="UP001107558">
    <property type="component" value="Chromosome 2"/>
</dbReference>
<dbReference type="EC" id="3.5.1.14" evidence="3"/>
<dbReference type="SUPFAM" id="SSF55031">
    <property type="entry name" value="Bacterial exopeptidase dimerisation domain"/>
    <property type="match status" value="1"/>
</dbReference>
<keyword evidence="13" id="KW-1185">Reference proteome</keyword>
<dbReference type="GO" id="GO:0005737">
    <property type="term" value="C:cytoplasm"/>
    <property type="evidence" value="ECO:0007669"/>
    <property type="project" value="UniProtKB-SubCell"/>
</dbReference>
<dbReference type="SUPFAM" id="SSF53187">
    <property type="entry name" value="Zn-dependent exopeptidases"/>
    <property type="match status" value="1"/>
</dbReference>
<feature type="binding site" evidence="10">
    <location>
        <position position="79"/>
    </location>
    <ligand>
        <name>Zn(2+)</name>
        <dbReference type="ChEBI" id="CHEBI:29105"/>
        <label>1</label>
    </ligand>
</feature>
<gene>
    <name evidence="12" type="ORF">PVAND_007317</name>
</gene>
<feature type="binding site" evidence="10">
    <location>
        <position position="174"/>
    </location>
    <ligand>
        <name>Zn(2+)</name>
        <dbReference type="ChEBI" id="CHEBI:29105"/>
        <label>1</label>
    </ligand>
</feature>
<keyword evidence="6" id="KW-0378">Hydrolase</keyword>
<dbReference type="Gene3D" id="3.40.630.10">
    <property type="entry name" value="Zn peptidases"/>
    <property type="match status" value="1"/>
</dbReference>
<dbReference type="Gene3D" id="3.30.70.360">
    <property type="match status" value="1"/>
</dbReference>
<feature type="binding site" evidence="10">
    <location>
        <position position="112"/>
    </location>
    <ligand>
        <name>Zn(2+)</name>
        <dbReference type="ChEBI" id="CHEBI:29105"/>
        <label>1</label>
    </ligand>
</feature>
<comment type="similarity">
    <text evidence="2">Belongs to the peptidase M20A family.</text>
</comment>
<dbReference type="Gene3D" id="1.10.150.900">
    <property type="match status" value="1"/>
</dbReference>
<proteinExistence type="inferred from homology"/>
<dbReference type="EMBL" id="JADBJN010000002">
    <property type="protein sequence ID" value="KAG5677567.1"/>
    <property type="molecule type" value="Genomic_DNA"/>
</dbReference>
<comment type="cofactor">
    <cofactor evidence="10">
        <name>Zn(2+)</name>
        <dbReference type="ChEBI" id="CHEBI:29105"/>
    </cofactor>
    <text evidence="10">Binds 2 Zn(2+) ions per subunit.</text>
</comment>
<protein>
    <recommendedName>
        <fullName evidence="3">N-acyl-aliphatic-L-amino acid amidohydrolase</fullName>
        <ecNumber evidence="3">3.5.1.14</ecNumber>
    </recommendedName>
    <alternativeName>
        <fullName evidence="8">N-acyl-L-amino-acid amidohydrolase</fullName>
    </alternativeName>
</protein>
<evidence type="ECO:0000256" key="10">
    <source>
        <dbReference type="PIRSR" id="PIRSR036696-2"/>
    </source>
</evidence>
<evidence type="ECO:0000256" key="4">
    <source>
        <dbReference type="ARBA" id="ARBA00022490"/>
    </source>
</evidence>
<feature type="active site" evidence="9">
    <location>
        <position position="81"/>
    </location>
</feature>
<evidence type="ECO:0000256" key="6">
    <source>
        <dbReference type="ARBA" id="ARBA00022801"/>
    </source>
</evidence>
<organism evidence="12 13">
    <name type="scientific">Polypedilum vanderplanki</name>
    <name type="common">Sleeping chironomid midge</name>
    <dbReference type="NCBI Taxonomy" id="319348"/>
    <lineage>
        <taxon>Eukaryota</taxon>
        <taxon>Metazoa</taxon>
        <taxon>Ecdysozoa</taxon>
        <taxon>Arthropoda</taxon>
        <taxon>Hexapoda</taxon>
        <taxon>Insecta</taxon>
        <taxon>Pterygota</taxon>
        <taxon>Neoptera</taxon>
        <taxon>Endopterygota</taxon>
        <taxon>Diptera</taxon>
        <taxon>Nematocera</taxon>
        <taxon>Chironomoidea</taxon>
        <taxon>Chironomidae</taxon>
        <taxon>Chironominae</taxon>
        <taxon>Polypedilum</taxon>
        <taxon>Polypedilum</taxon>
    </lineage>
</organism>
<sequence length="402" mass="46280">MKNLWENDEEIKIFREYLRIKTVHPNINYAPCVEFLKRQADEIGLEFHVVYPSSEMKPLCIISYHGTNSKLKSIMLSSHMDVVPVDRECWSYDPFGAEMDDDGNIFARGSQDTKAIGTQYLAALRYFVRNKIQFKRTIHVTFTPEEEVGSIGGMKEFIETEAFKNLNVGFALDEGAPLWNEFFTAFYGERSTWQVEFIIKGEAGHGSIMIEDTAAVKLQRLLTKLTEYRQSEYARLSSRLDLQMIGRITSSNVTIINGGHQANVIPSEFKIMVDFRVSNDIDHEEFVKMFEGWCEEVGRDISYRLELREDKIDLTDISEKNKYWTTFKNSLDELGLKLIPIICPAMTDARFLRKVKIPAIGFSPMNFTPILAHAHNEFLNADIYLKGIEIYKKLIANLANMD</sequence>
<feature type="domain" description="Peptidase M20 dimerisation" evidence="11">
    <location>
        <begin position="187"/>
        <end position="299"/>
    </location>
</feature>
<dbReference type="Pfam" id="PF07687">
    <property type="entry name" value="M20_dimer"/>
    <property type="match status" value="1"/>
</dbReference>
<evidence type="ECO:0000259" key="11">
    <source>
        <dbReference type="Pfam" id="PF07687"/>
    </source>
</evidence>
<dbReference type="PANTHER" id="PTHR45892:SF1">
    <property type="entry name" value="AMINOACYLASE-1"/>
    <property type="match status" value="1"/>
</dbReference>
<dbReference type="FunFam" id="1.10.150.900:FF:000001">
    <property type="entry name" value="Aminoacylase-1, putative"/>
    <property type="match status" value="1"/>
</dbReference>
<evidence type="ECO:0000256" key="5">
    <source>
        <dbReference type="ARBA" id="ARBA00022723"/>
    </source>
</evidence>
<feature type="binding site" evidence="10">
    <location>
        <position position="112"/>
    </location>
    <ligand>
        <name>Zn(2+)</name>
        <dbReference type="ChEBI" id="CHEBI:29105"/>
        <label>2</label>
    </ligand>
</feature>
<evidence type="ECO:0000256" key="9">
    <source>
        <dbReference type="PIRSR" id="PIRSR036696-1"/>
    </source>
</evidence>
<feature type="binding site" evidence="10">
    <location>
        <position position="147"/>
    </location>
    <ligand>
        <name>Zn(2+)</name>
        <dbReference type="ChEBI" id="CHEBI:29105"/>
        <label>2</label>
    </ligand>
</feature>
<evidence type="ECO:0000313" key="12">
    <source>
        <dbReference type="EMBL" id="KAG5677567.1"/>
    </source>
</evidence>
<keyword evidence="5 10" id="KW-0479">Metal-binding</keyword>
<evidence type="ECO:0000313" key="13">
    <source>
        <dbReference type="Proteomes" id="UP001107558"/>
    </source>
</evidence>
<comment type="caution">
    <text evidence="12">The sequence shown here is derived from an EMBL/GenBank/DDBJ whole genome shotgun (WGS) entry which is preliminary data.</text>
</comment>
<dbReference type="AlphaFoldDB" id="A0A9J6C6G6"/>
<accession>A0A9J6C6G6</accession>
<evidence type="ECO:0000256" key="1">
    <source>
        <dbReference type="ARBA" id="ARBA00004496"/>
    </source>
</evidence>
<keyword evidence="7 10" id="KW-0862">Zinc</keyword>
<evidence type="ECO:0000256" key="8">
    <source>
        <dbReference type="ARBA" id="ARBA00029656"/>
    </source>
</evidence>
<evidence type="ECO:0000256" key="2">
    <source>
        <dbReference type="ARBA" id="ARBA00006247"/>
    </source>
</evidence>
<dbReference type="GO" id="GO:0006520">
    <property type="term" value="P:amino acid metabolic process"/>
    <property type="evidence" value="ECO:0007669"/>
    <property type="project" value="InterPro"/>
</dbReference>
<dbReference type="Pfam" id="PF01546">
    <property type="entry name" value="Peptidase_M20"/>
    <property type="match status" value="1"/>
</dbReference>
<feature type="binding site" evidence="10">
    <location>
        <position position="373"/>
    </location>
    <ligand>
        <name>Zn(2+)</name>
        <dbReference type="ChEBI" id="CHEBI:29105"/>
        <label>2</label>
    </ligand>
</feature>
<dbReference type="InterPro" id="IPR011650">
    <property type="entry name" value="Peptidase_M20_dimer"/>
</dbReference>
<keyword evidence="4" id="KW-0963">Cytoplasm</keyword>
<dbReference type="InterPro" id="IPR036264">
    <property type="entry name" value="Bact_exopeptidase_dim_dom"/>
</dbReference>
<name>A0A9J6C6G6_POLVA</name>
<dbReference type="PIRSF" id="PIRSF036696">
    <property type="entry name" value="ACY-1"/>
    <property type="match status" value="1"/>
</dbReference>
<dbReference type="PROSITE" id="PS00758">
    <property type="entry name" value="ARGE_DAPE_CPG2_1"/>
    <property type="match status" value="1"/>
</dbReference>
<dbReference type="NCBIfam" id="TIGR01880">
    <property type="entry name" value="Ac-peptdase-euk"/>
    <property type="match status" value="1"/>
</dbReference>
<dbReference type="InterPro" id="IPR010159">
    <property type="entry name" value="N-acyl_aa_amidohydrolase"/>
</dbReference>
<dbReference type="OrthoDB" id="7805547at2759"/>
<dbReference type="InterPro" id="IPR052083">
    <property type="entry name" value="Aminoacylase-1_M20A"/>
</dbReference>
<reference evidence="12" key="1">
    <citation type="submission" date="2021-03" db="EMBL/GenBank/DDBJ databases">
        <title>Chromosome level genome of the anhydrobiotic midge Polypedilum vanderplanki.</title>
        <authorList>
            <person name="Yoshida Y."/>
            <person name="Kikawada T."/>
            <person name="Gusev O."/>
        </authorList>
    </citation>
    <scope>NUCLEOTIDE SEQUENCE</scope>
    <source>
        <strain evidence="12">NIAS01</strain>
        <tissue evidence="12">Whole body or cell culture</tissue>
    </source>
</reference>
<evidence type="ECO:0000256" key="3">
    <source>
        <dbReference type="ARBA" id="ARBA00011913"/>
    </source>
</evidence>
<dbReference type="InterPro" id="IPR001261">
    <property type="entry name" value="ArgE/DapE_CS"/>
</dbReference>
<dbReference type="InterPro" id="IPR002933">
    <property type="entry name" value="Peptidase_M20"/>
</dbReference>
<feature type="active site" description="Proton acceptor" evidence="9">
    <location>
        <position position="146"/>
    </location>
</feature>
<comment type="subcellular location">
    <subcellularLocation>
        <location evidence="1">Cytoplasm</location>
    </subcellularLocation>
</comment>
<dbReference type="GO" id="GO:0004046">
    <property type="term" value="F:aminoacylase activity"/>
    <property type="evidence" value="ECO:0007669"/>
    <property type="project" value="UniProtKB-EC"/>
</dbReference>
<dbReference type="GO" id="GO:0046872">
    <property type="term" value="F:metal ion binding"/>
    <property type="evidence" value="ECO:0007669"/>
    <property type="project" value="UniProtKB-KW"/>
</dbReference>